<evidence type="ECO:0000259" key="7">
    <source>
        <dbReference type="PROSITE" id="PS50222"/>
    </source>
</evidence>
<dbReference type="SMART" id="SM00054">
    <property type="entry name" value="EFh"/>
    <property type="match status" value="2"/>
</dbReference>
<organism evidence="8 9">
    <name type="scientific">Vespula maculifrons</name>
    <name type="common">Eastern yellow jacket</name>
    <name type="synonym">Wasp</name>
    <dbReference type="NCBI Taxonomy" id="7453"/>
    <lineage>
        <taxon>Eukaryota</taxon>
        <taxon>Metazoa</taxon>
        <taxon>Ecdysozoa</taxon>
        <taxon>Arthropoda</taxon>
        <taxon>Hexapoda</taxon>
        <taxon>Insecta</taxon>
        <taxon>Pterygota</taxon>
        <taxon>Neoptera</taxon>
        <taxon>Endopterygota</taxon>
        <taxon>Hymenoptera</taxon>
        <taxon>Apocrita</taxon>
        <taxon>Aculeata</taxon>
        <taxon>Vespoidea</taxon>
        <taxon>Vespidae</taxon>
        <taxon>Vespinae</taxon>
        <taxon>Vespula</taxon>
    </lineage>
</organism>
<dbReference type="PROSITE" id="PS00018">
    <property type="entry name" value="EF_HAND_1"/>
    <property type="match status" value="1"/>
</dbReference>
<dbReference type="PANTHER" id="PTHR18905:SF13">
    <property type="entry name" value="NON-CENTROSOMAL MICROTUBULE ARRAY"/>
    <property type="match status" value="1"/>
</dbReference>
<keyword evidence="5" id="KW-0206">Cytoskeleton</keyword>
<evidence type="ECO:0000256" key="4">
    <source>
        <dbReference type="ARBA" id="ARBA00022837"/>
    </source>
</evidence>
<dbReference type="GO" id="GO:0005813">
    <property type="term" value="C:centrosome"/>
    <property type="evidence" value="ECO:0007669"/>
    <property type="project" value="UniProtKB-SubCell"/>
</dbReference>
<dbReference type="AlphaFoldDB" id="A0ABD2CHR2"/>
<evidence type="ECO:0000256" key="2">
    <source>
        <dbReference type="ARBA" id="ARBA00022490"/>
    </source>
</evidence>
<comment type="subcellular location">
    <subcellularLocation>
        <location evidence="1">Cytoplasm</location>
        <location evidence="1">Cytoskeleton</location>
        <location evidence="1">Microtubule organizing center</location>
        <location evidence="1">Centrosome</location>
    </subcellularLocation>
</comment>
<gene>
    <name evidence="8" type="ORF">V1477_007162</name>
</gene>
<dbReference type="EMBL" id="JAYRBN010000050">
    <property type="protein sequence ID" value="KAL2744620.1"/>
    <property type="molecule type" value="Genomic_DNA"/>
</dbReference>
<dbReference type="InterPro" id="IPR011992">
    <property type="entry name" value="EF-hand-dom_pair"/>
</dbReference>
<accession>A0ABD2CHR2</accession>
<dbReference type="PROSITE" id="PS50222">
    <property type="entry name" value="EF_HAND_2"/>
    <property type="match status" value="1"/>
</dbReference>
<keyword evidence="6" id="KW-0175">Coiled coil</keyword>
<dbReference type="InterPro" id="IPR002048">
    <property type="entry name" value="EF_hand_dom"/>
</dbReference>
<proteinExistence type="predicted"/>
<sequence>MGEHNNGPYEQQLLAVFESCLMKGQTELKEEDLSSLCDKLQLDNRGDELKECIKKCIPGKRSISFQEFRGGLLLLLGKTQDLLTQGDTECTIQLQQEVNINNDNDKISDFSNSEIQKSHMNDSNTKTGLILDKNRLKDLWQKMNVYFKENADTAEKYYMSNHRETSALPKQIAQRIFEKLDQNSDGLISLDEFLDIFKNQTILQEELILPCKGISPKCLTNSNEEKSDYDTLQHRDSGFIQHNIVTDMWKMAGISDAASLLSDLGYNSSSINLSDLVTTLCDELKSLNDSIINTDIQPHISLLKGVFLLYKEELRNLNILIENITGERDKLRVDIIEANERVNSLAQEIDEHHFRQEEIKQNLLKQIEHKHSEIIKDLSNQLSLERESNATTLKVKEQQLQTQQQENYQNKNKLLTALQDNQILETENENLRNQIDKLKETNNELLMQIKMLAAEHDEVEDIDAKKEEQVLHLIDRMKQLQSEIVSLRDQNDELTIKLEISRSRESETNLRAIKSEVDVAVTSETNTNVETTLQKEEILSCSNGINEKVELHNAEIDAIDNKEQIIKDLNNLLIKCGDCSCENCDYKDAISSIICGQSKFNTFSLTEEIDFSKSLASELETECEERTSESLRDFVVSKCNKTTSAKRVMHNSNDTMIYSMDTNFNNTDIKLLQNKITSLRDYPPRKEEYSTTDHTKNLKEKDITSNYSVPCNESDKKNNTILSNSDNSLTNIVCQEQENCWQTEKKQLTERCLELEGSLDLLKAEYEECEDYWAAKLEEERQLFEQEQKISDEKFSELIAKMAEYEEMISPVDKVKNDGRLSPIEETFNLEKQMFFVIQYSDLEGEFEQWKMQTEKDILEKDKEIKNLIEKLKDLERPEKIDISTQFSDESVFQRSCTVCNHIPMDSFNVESYMQLQPRSPQYDGNTSNVAENFKGDHIFENSVPSNHFMSQVIEEESCVENCHLNQLQCIKPDTNNVYKCEKSESGEKKSNNIPERTFIEKEDKKSKFKHSMSRKENNLLIQELIKSQTLNSLHCQCLQDTAQQQVCNIDINILENLNMKLQIQERKKRQLEEYFRQRQHHIEQVLHQTLSQHQIEVSELRCLLYNTQEKLQIQIQANTEQAKRLAGADMLAKDLFIENAYLIANLKRLKQHCLLSGVNYESTSI</sequence>
<feature type="domain" description="EF-hand" evidence="7">
    <location>
        <begin position="168"/>
        <end position="203"/>
    </location>
</feature>
<comment type="caution">
    <text evidence="8">The sequence shown here is derived from an EMBL/GenBank/DDBJ whole genome shotgun (WGS) entry which is preliminary data.</text>
</comment>
<dbReference type="Proteomes" id="UP001607303">
    <property type="component" value="Unassembled WGS sequence"/>
</dbReference>
<dbReference type="SUPFAM" id="SSF47473">
    <property type="entry name" value="EF-hand"/>
    <property type="match status" value="1"/>
</dbReference>
<evidence type="ECO:0000256" key="5">
    <source>
        <dbReference type="ARBA" id="ARBA00023212"/>
    </source>
</evidence>
<reference evidence="8 9" key="1">
    <citation type="journal article" date="2024" name="Ann. Entomol. Soc. Am.">
        <title>Genomic analyses of the southern and eastern yellowjacket wasps (Hymenoptera: Vespidae) reveal evolutionary signatures of social life.</title>
        <authorList>
            <person name="Catto M.A."/>
            <person name="Caine P.B."/>
            <person name="Orr S.E."/>
            <person name="Hunt B.G."/>
            <person name="Goodisman M.A.D."/>
        </authorList>
    </citation>
    <scope>NUCLEOTIDE SEQUENCE [LARGE SCALE GENOMIC DNA]</scope>
    <source>
        <strain evidence="8">232</strain>
        <tissue evidence="8">Head and thorax</tissue>
    </source>
</reference>
<dbReference type="Gene3D" id="1.10.238.10">
    <property type="entry name" value="EF-hand"/>
    <property type="match status" value="1"/>
</dbReference>
<evidence type="ECO:0000313" key="8">
    <source>
        <dbReference type="EMBL" id="KAL2744620.1"/>
    </source>
</evidence>
<feature type="coiled-coil region" evidence="6">
    <location>
        <begin position="314"/>
        <end position="348"/>
    </location>
</feature>
<dbReference type="PANTHER" id="PTHR18905">
    <property type="entry name" value="NINEIN"/>
    <property type="match status" value="1"/>
</dbReference>
<evidence type="ECO:0000256" key="6">
    <source>
        <dbReference type="SAM" id="Coils"/>
    </source>
</evidence>
<dbReference type="InterPro" id="IPR018247">
    <property type="entry name" value="EF_Hand_1_Ca_BS"/>
</dbReference>
<keyword evidence="3" id="KW-0597">Phosphoprotein</keyword>
<protein>
    <submittedName>
        <fullName evidence="8">Ninein</fullName>
    </submittedName>
</protein>
<keyword evidence="9" id="KW-1185">Reference proteome</keyword>
<feature type="coiled-coil region" evidence="6">
    <location>
        <begin position="414"/>
        <end position="497"/>
    </location>
</feature>
<evidence type="ECO:0000256" key="3">
    <source>
        <dbReference type="ARBA" id="ARBA00022553"/>
    </source>
</evidence>
<evidence type="ECO:0000256" key="1">
    <source>
        <dbReference type="ARBA" id="ARBA00004300"/>
    </source>
</evidence>
<keyword evidence="4" id="KW-0106">Calcium</keyword>
<name>A0ABD2CHR2_VESMC</name>
<keyword evidence="2" id="KW-0963">Cytoplasm</keyword>
<evidence type="ECO:0000313" key="9">
    <source>
        <dbReference type="Proteomes" id="UP001607303"/>
    </source>
</evidence>
<feature type="coiled-coil region" evidence="6">
    <location>
        <begin position="745"/>
        <end position="794"/>
    </location>
</feature>